<dbReference type="Pfam" id="PF00535">
    <property type="entry name" value="Glycos_transf_2"/>
    <property type="match status" value="1"/>
</dbReference>
<proteinExistence type="inferred from homology"/>
<dbReference type="PANTHER" id="PTHR43685:SF5">
    <property type="entry name" value="GLYCOSYLTRANSFERASE EPSE-RELATED"/>
    <property type="match status" value="1"/>
</dbReference>
<comment type="caution">
    <text evidence="5">The sequence shown here is derived from an EMBL/GenBank/DDBJ whole genome shotgun (WGS) entry which is preliminary data.</text>
</comment>
<evidence type="ECO:0000256" key="2">
    <source>
        <dbReference type="ARBA" id="ARBA00022676"/>
    </source>
</evidence>
<dbReference type="AlphaFoldDB" id="A0A2N5Y113"/>
<dbReference type="EMBL" id="PKLZ01000008">
    <property type="protein sequence ID" value="PLW82080.1"/>
    <property type="molecule type" value="Genomic_DNA"/>
</dbReference>
<sequence>MDKFGLVSIITPTYNSSRFIKSTYESIVKQSYKNWEWLVTDDCSTDDTMSILSQLSAEDSRVRVFSLNINSGAAIARNNSLDHVRGDFAAFLDSDDLWLPGKLVRQLSFMGDTIDFSFTAYEQANVQGHPTGLKIDSKNKGSFNFQDMLKKRATLGCSTVILKSDLVSSLRMRDIRTGQDYAFWLDLLKMGHRAHLLPDVLTHYRIVPNSISRNKLKKAKRQWFIYRRVHNIPFPISVFYFINYAWRAVLKR</sequence>
<evidence type="ECO:0000259" key="4">
    <source>
        <dbReference type="Pfam" id="PF00535"/>
    </source>
</evidence>
<evidence type="ECO:0000313" key="6">
    <source>
        <dbReference type="Proteomes" id="UP000234845"/>
    </source>
</evidence>
<dbReference type="InterPro" id="IPR029044">
    <property type="entry name" value="Nucleotide-diphossugar_trans"/>
</dbReference>
<dbReference type="Gene3D" id="3.90.550.10">
    <property type="entry name" value="Spore Coat Polysaccharide Biosynthesis Protein SpsA, Chain A"/>
    <property type="match status" value="1"/>
</dbReference>
<feature type="domain" description="Glycosyltransferase 2-like" evidence="4">
    <location>
        <begin position="8"/>
        <end position="136"/>
    </location>
</feature>
<dbReference type="CDD" id="cd00761">
    <property type="entry name" value="Glyco_tranf_GTA_type"/>
    <property type="match status" value="1"/>
</dbReference>
<gene>
    <name evidence="5" type="ORF">CWI75_09770</name>
</gene>
<protein>
    <submittedName>
        <fullName evidence="5">Glycosyl transferase family 2</fullName>
    </submittedName>
</protein>
<evidence type="ECO:0000256" key="3">
    <source>
        <dbReference type="ARBA" id="ARBA00022679"/>
    </source>
</evidence>
<comment type="similarity">
    <text evidence="1">Belongs to the glycosyltransferase 2 family.</text>
</comment>
<reference evidence="6" key="1">
    <citation type="submission" date="2017-11" db="EMBL/GenBank/DDBJ databases">
        <title>The draft genome sequence of Chromatocurvus sp. F02.</title>
        <authorList>
            <person name="Du Z.-J."/>
            <person name="Chang Y.-Q."/>
        </authorList>
    </citation>
    <scope>NUCLEOTIDE SEQUENCE [LARGE SCALE GENOMIC DNA]</scope>
    <source>
        <strain evidence="6">F02</strain>
    </source>
</reference>
<organism evidence="5 6">
    <name type="scientific">Kineobactrum sediminis</name>
    <dbReference type="NCBI Taxonomy" id="1905677"/>
    <lineage>
        <taxon>Bacteria</taxon>
        <taxon>Pseudomonadati</taxon>
        <taxon>Pseudomonadota</taxon>
        <taxon>Gammaproteobacteria</taxon>
        <taxon>Cellvibrionales</taxon>
        <taxon>Halieaceae</taxon>
        <taxon>Kineobactrum</taxon>
    </lineage>
</organism>
<dbReference type="GO" id="GO:0016757">
    <property type="term" value="F:glycosyltransferase activity"/>
    <property type="evidence" value="ECO:0007669"/>
    <property type="project" value="UniProtKB-KW"/>
</dbReference>
<keyword evidence="3 5" id="KW-0808">Transferase</keyword>
<keyword evidence="2" id="KW-0328">Glycosyltransferase</keyword>
<dbReference type="OrthoDB" id="9801954at2"/>
<dbReference type="InterPro" id="IPR050834">
    <property type="entry name" value="Glycosyltransf_2"/>
</dbReference>
<dbReference type="InterPro" id="IPR001173">
    <property type="entry name" value="Glyco_trans_2-like"/>
</dbReference>
<evidence type="ECO:0000256" key="1">
    <source>
        <dbReference type="ARBA" id="ARBA00006739"/>
    </source>
</evidence>
<accession>A0A2N5Y113</accession>
<dbReference type="PANTHER" id="PTHR43685">
    <property type="entry name" value="GLYCOSYLTRANSFERASE"/>
    <property type="match status" value="1"/>
</dbReference>
<evidence type="ECO:0000313" key="5">
    <source>
        <dbReference type="EMBL" id="PLW82080.1"/>
    </source>
</evidence>
<keyword evidence="6" id="KW-1185">Reference proteome</keyword>
<dbReference type="RefSeq" id="WP_101521332.1">
    <property type="nucleotide sequence ID" value="NZ_PKLZ01000008.1"/>
</dbReference>
<dbReference type="SUPFAM" id="SSF53448">
    <property type="entry name" value="Nucleotide-diphospho-sugar transferases"/>
    <property type="match status" value="1"/>
</dbReference>
<dbReference type="Proteomes" id="UP000234845">
    <property type="component" value="Unassembled WGS sequence"/>
</dbReference>
<name>A0A2N5Y113_9GAMM</name>